<name>A0ABR0T238_9HYPO</name>
<feature type="region of interest" description="Disordered" evidence="5">
    <location>
        <begin position="1"/>
        <end position="39"/>
    </location>
</feature>
<feature type="transmembrane region" description="Helical" evidence="6">
    <location>
        <begin position="153"/>
        <end position="175"/>
    </location>
</feature>
<dbReference type="Gene3D" id="1.20.1250.20">
    <property type="entry name" value="MFS general substrate transporter like domains"/>
    <property type="match status" value="1"/>
</dbReference>
<protein>
    <recommendedName>
        <fullName evidence="7">Major facilitator superfamily (MFS) profile domain-containing protein</fullName>
    </recommendedName>
</protein>
<organism evidence="8 9">
    <name type="scientific">Cladobotryum mycophilum</name>
    <dbReference type="NCBI Taxonomy" id="491253"/>
    <lineage>
        <taxon>Eukaryota</taxon>
        <taxon>Fungi</taxon>
        <taxon>Dikarya</taxon>
        <taxon>Ascomycota</taxon>
        <taxon>Pezizomycotina</taxon>
        <taxon>Sordariomycetes</taxon>
        <taxon>Hypocreomycetidae</taxon>
        <taxon>Hypocreales</taxon>
        <taxon>Hypocreaceae</taxon>
        <taxon>Cladobotryum</taxon>
    </lineage>
</organism>
<evidence type="ECO:0000256" key="4">
    <source>
        <dbReference type="ARBA" id="ARBA00023136"/>
    </source>
</evidence>
<comment type="caution">
    <text evidence="8">The sequence shown here is derived from an EMBL/GenBank/DDBJ whole genome shotgun (WGS) entry which is preliminary data.</text>
</comment>
<evidence type="ECO:0000259" key="7">
    <source>
        <dbReference type="PROSITE" id="PS50850"/>
    </source>
</evidence>
<evidence type="ECO:0000256" key="6">
    <source>
        <dbReference type="SAM" id="Phobius"/>
    </source>
</evidence>
<dbReference type="PROSITE" id="PS50850">
    <property type="entry name" value="MFS"/>
    <property type="match status" value="1"/>
</dbReference>
<evidence type="ECO:0000313" key="8">
    <source>
        <dbReference type="EMBL" id="KAK5998433.1"/>
    </source>
</evidence>
<dbReference type="PANTHER" id="PTHR23507:SF40">
    <property type="entry name" value="TETRACYCLINE-EFFLUX TRANSPORTER"/>
    <property type="match status" value="1"/>
</dbReference>
<evidence type="ECO:0000313" key="9">
    <source>
        <dbReference type="Proteomes" id="UP001338125"/>
    </source>
</evidence>
<gene>
    <name evidence="8" type="ORF">PT974_00812</name>
</gene>
<dbReference type="Proteomes" id="UP001338125">
    <property type="component" value="Unassembled WGS sequence"/>
</dbReference>
<feature type="transmembrane region" description="Helical" evidence="6">
    <location>
        <begin position="395"/>
        <end position="414"/>
    </location>
</feature>
<dbReference type="Pfam" id="PF07690">
    <property type="entry name" value="MFS_1"/>
    <property type="match status" value="2"/>
</dbReference>
<feature type="transmembrane region" description="Helical" evidence="6">
    <location>
        <begin position="126"/>
        <end position="147"/>
    </location>
</feature>
<evidence type="ECO:0000256" key="2">
    <source>
        <dbReference type="ARBA" id="ARBA00022692"/>
    </source>
</evidence>
<keyword evidence="9" id="KW-1185">Reference proteome</keyword>
<dbReference type="PANTHER" id="PTHR23507">
    <property type="entry name" value="ZGC:174356"/>
    <property type="match status" value="1"/>
</dbReference>
<evidence type="ECO:0000256" key="5">
    <source>
        <dbReference type="SAM" id="MobiDB-lite"/>
    </source>
</evidence>
<feature type="transmembrane region" description="Helical" evidence="6">
    <location>
        <begin position="88"/>
        <end position="114"/>
    </location>
</feature>
<evidence type="ECO:0000256" key="3">
    <source>
        <dbReference type="ARBA" id="ARBA00022989"/>
    </source>
</evidence>
<dbReference type="EMBL" id="JAVFKD010000001">
    <property type="protein sequence ID" value="KAK5998433.1"/>
    <property type="molecule type" value="Genomic_DNA"/>
</dbReference>
<sequence length="546" mass="58897">MSGPKGIDHLSTPSTMVREVSPPESDATENTHLLGAERGRSRQKSWDSLSDLDGLPWWRKPSVYWLIVPYAIFALAFGGIIVPKMSLIVELVATFMLVMSLVTGILSAIIAPKLGHMSDRYGRRRLMAVASCGGLMGELVTILAATFPEVINYRWLILGAVFDGLGGSFTAGSILSQSYTSDCTPPSKRAVSIGYIHACLFTGLAFGPLLAAYFVKWTGTLISIFYVAFCCHIVFIFFVGFIIPESLSKRKQAVARGAWEREKQARGDGPKSWSSRARASNPLLPIKILWLTGPGTTSRLRINLVALAISDTIVMGTVMAVGSVLMLYGQLMFKWGNFEVSNFLSIISLARVFVLVVIFPTINYFGRIRPAARRERETGQATVERNSGADRLDIWILRVALVSDIIGCVGYILAGTGTLFAVSGMVTAMGGLGSATLQAVITKHVPPERVGQILGAVGTLQALARVVGPVMFNGLYALTVGSFPQAIFVLLASLYGVAFICSFVVKSGVFWKDVGEHDDTIGSIEPALDDTAGRELAAGEEQGLLR</sequence>
<feature type="transmembrane region" description="Helical" evidence="6">
    <location>
        <begin position="483"/>
        <end position="505"/>
    </location>
</feature>
<evidence type="ECO:0000256" key="1">
    <source>
        <dbReference type="ARBA" id="ARBA00004141"/>
    </source>
</evidence>
<keyword evidence="3 6" id="KW-1133">Transmembrane helix</keyword>
<feature type="transmembrane region" description="Helical" evidence="6">
    <location>
        <begin position="304"/>
        <end position="331"/>
    </location>
</feature>
<comment type="subcellular location">
    <subcellularLocation>
        <location evidence="1">Membrane</location>
        <topology evidence="1">Multi-pass membrane protein</topology>
    </subcellularLocation>
</comment>
<accession>A0ABR0T238</accession>
<keyword evidence="2 6" id="KW-0812">Transmembrane</keyword>
<feature type="transmembrane region" description="Helical" evidence="6">
    <location>
        <begin position="343"/>
        <end position="366"/>
    </location>
</feature>
<dbReference type="InterPro" id="IPR020846">
    <property type="entry name" value="MFS_dom"/>
</dbReference>
<proteinExistence type="predicted"/>
<dbReference type="InterPro" id="IPR011701">
    <property type="entry name" value="MFS"/>
</dbReference>
<feature type="transmembrane region" description="Helical" evidence="6">
    <location>
        <begin position="221"/>
        <end position="243"/>
    </location>
</feature>
<reference evidence="8 9" key="1">
    <citation type="submission" date="2024-01" db="EMBL/GenBank/DDBJ databases">
        <title>Complete genome of Cladobotryum mycophilum ATHUM6906.</title>
        <authorList>
            <person name="Christinaki A.C."/>
            <person name="Myridakis A.I."/>
            <person name="Kouvelis V.N."/>
        </authorList>
    </citation>
    <scope>NUCLEOTIDE SEQUENCE [LARGE SCALE GENOMIC DNA]</scope>
    <source>
        <strain evidence="8 9">ATHUM6906</strain>
    </source>
</reference>
<feature type="transmembrane region" description="Helical" evidence="6">
    <location>
        <begin position="195"/>
        <end position="215"/>
    </location>
</feature>
<keyword evidence="4 6" id="KW-0472">Membrane</keyword>
<feature type="domain" description="Major facilitator superfamily (MFS) profile" evidence="7">
    <location>
        <begin position="57"/>
        <end position="510"/>
    </location>
</feature>
<feature type="transmembrane region" description="Helical" evidence="6">
    <location>
        <begin position="420"/>
        <end position="441"/>
    </location>
</feature>
<dbReference type="SUPFAM" id="SSF103473">
    <property type="entry name" value="MFS general substrate transporter"/>
    <property type="match status" value="1"/>
</dbReference>
<feature type="transmembrane region" description="Helical" evidence="6">
    <location>
        <begin position="63"/>
        <end position="82"/>
    </location>
</feature>
<dbReference type="InterPro" id="IPR036259">
    <property type="entry name" value="MFS_trans_sf"/>
</dbReference>